<sequence length="472" mass="52724">MMSHEQHPLAYIGGLVLVLFIGYILLSTGMDMGMVIVVIIALVAAGIGGNMLLQRYKRVGKEHFFNSMVSNIDPTLPPPFPEMADELTQAAVPYHMQEPYSDEEENLFGGRIPRTHPGFYSGKQQGHITTITEHPQQELSGPDVRGALTAGASQPPQQQHALPESHEYELQIGDHAYVDVTQAYVNALLLDPSGNIPRVLAEELALKGVAQLFIDVSGDYTSLLNEFPYGYHVISPEAYQQQESGANTQTVALSQSQETQAIDFGHTLMQYGWQVLFDFASYTSPTEASIVLWGIIDGMAGWERKQYKQSNRYLPAVITLTDAYRLCPDDDRHSIHKDKPGLAQSVRKAILNHLQKRGQWGLHWYLVTRRVTGMDPEALQQCILWIVEHPAAAEVKTGWLSAYMGIAPQEIERVPAGQALILDRTNRVPQYIRFRHSHSEPNRQTDALTNTFSLPAITRQSGENASLPFQQR</sequence>
<organism evidence="3 4">
    <name type="scientific">Dictyobacter alpinus</name>
    <dbReference type="NCBI Taxonomy" id="2014873"/>
    <lineage>
        <taxon>Bacteria</taxon>
        <taxon>Bacillati</taxon>
        <taxon>Chloroflexota</taxon>
        <taxon>Ktedonobacteria</taxon>
        <taxon>Ktedonobacterales</taxon>
        <taxon>Dictyobacteraceae</taxon>
        <taxon>Dictyobacter</taxon>
    </lineage>
</organism>
<proteinExistence type="predicted"/>
<reference evidence="4" key="1">
    <citation type="submission" date="2018-12" db="EMBL/GenBank/DDBJ databases">
        <title>Tengunoibacter tsumagoiensis gen. nov., sp. nov., Dictyobacter kobayashii sp. nov., D. alpinus sp. nov., and D. joshuensis sp. nov. and description of Dictyobacteraceae fam. nov. within the order Ktedonobacterales isolated from Tengu-no-mugimeshi.</title>
        <authorList>
            <person name="Wang C.M."/>
            <person name="Zheng Y."/>
            <person name="Sakai Y."/>
            <person name="Toyoda A."/>
            <person name="Minakuchi Y."/>
            <person name="Abe K."/>
            <person name="Yokota A."/>
            <person name="Yabe S."/>
        </authorList>
    </citation>
    <scope>NUCLEOTIDE SEQUENCE [LARGE SCALE GENOMIC DNA]</scope>
    <source>
        <strain evidence="4">Uno16</strain>
    </source>
</reference>
<feature type="compositionally biased region" description="Polar residues" evidence="1">
    <location>
        <begin position="151"/>
        <end position="160"/>
    </location>
</feature>
<dbReference type="InterPro" id="IPR027417">
    <property type="entry name" value="P-loop_NTPase"/>
</dbReference>
<keyword evidence="2" id="KW-1133">Transmembrane helix</keyword>
<evidence type="ECO:0000256" key="2">
    <source>
        <dbReference type="SAM" id="Phobius"/>
    </source>
</evidence>
<evidence type="ECO:0000256" key="1">
    <source>
        <dbReference type="SAM" id="MobiDB-lite"/>
    </source>
</evidence>
<dbReference type="RefSeq" id="WP_126632087.1">
    <property type="nucleotide sequence ID" value="NZ_BIFT01000003.1"/>
</dbReference>
<protein>
    <submittedName>
        <fullName evidence="3">Uncharacterized protein</fullName>
    </submittedName>
</protein>
<keyword evidence="2" id="KW-0472">Membrane</keyword>
<keyword evidence="2" id="KW-0812">Transmembrane</keyword>
<gene>
    <name evidence="3" type="ORF">KDA_75700</name>
</gene>
<feature type="transmembrane region" description="Helical" evidence="2">
    <location>
        <begin position="9"/>
        <end position="26"/>
    </location>
</feature>
<evidence type="ECO:0000313" key="3">
    <source>
        <dbReference type="EMBL" id="GCE32086.1"/>
    </source>
</evidence>
<feature type="transmembrane region" description="Helical" evidence="2">
    <location>
        <begin position="32"/>
        <end position="53"/>
    </location>
</feature>
<evidence type="ECO:0000313" key="4">
    <source>
        <dbReference type="Proteomes" id="UP000287171"/>
    </source>
</evidence>
<comment type="caution">
    <text evidence="3">The sequence shown here is derived from an EMBL/GenBank/DDBJ whole genome shotgun (WGS) entry which is preliminary data.</text>
</comment>
<keyword evidence="4" id="KW-1185">Reference proteome</keyword>
<dbReference type="EMBL" id="BIFT01000003">
    <property type="protein sequence ID" value="GCE32086.1"/>
    <property type="molecule type" value="Genomic_DNA"/>
</dbReference>
<dbReference type="Proteomes" id="UP000287171">
    <property type="component" value="Unassembled WGS sequence"/>
</dbReference>
<feature type="region of interest" description="Disordered" evidence="1">
    <location>
        <begin position="135"/>
        <end position="161"/>
    </location>
</feature>
<dbReference type="AlphaFoldDB" id="A0A402BL84"/>
<dbReference type="Gene3D" id="3.40.50.300">
    <property type="entry name" value="P-loop containing nucleotide triphosphate hydrolases"/>
    <property type="match status" value="1"/>
</dbReference>
<accession>A0A402BL84</accession>
<name>A0A402BL84_9CHLR</name>